<name>A0ABD0KY59_9CAEN</name>
<reference evidence="6 7" key="1">
    <citation type="journal article" date="2023" name="Sci. Data">
        <title>Genome assembly of the Korean intertidal mud-creeper Batillaria attramentaria.</title>
        <authorList>
            <person name="Patra A.K."/>
            <person name="Ho P.T."/>
            <person name="Jun S."/>
            <person name="Lee S.J."/>
            <person name="Kim Y."/>
            <person name="Won Y.J."/>
        </authorList>
    </citation>
    <scope>NUCLEOTIDE SEQUENCE [LARGE SCALE GENOMIC DNA]</scope>
    <source>
        <strain evidence="6">Wonlab-2016</strain>
    </source>
</reference>
<evidence type="ECO:0000313" key="6">
    <source>
        <dbReference type="EMBL" id="KAK7491961.1"/>
    </source>
</evidence>
<accession>A0ABD0KY59</accession>
<evidence type="ECO:0000256" key="3">
    <source>
        <dbReference type="ARBA" id="ARBA00022723"/>
    </source>
</evidence>
<dbReference type="InterPro" id="IPR000917">
    <property type="entry name" value="Sulfatase_N"/>
</dbReference>
<dbReference type="SUPFAM" id="SSF53649">
    <property type="entry name" value="Alkaline phosphatase-like"/>
    <property type="match status" value="1"/>
</dbReference>
<comment type="caution">
    <text evidence="6">The sequence shown here is derived from an EMBL/GenBank/DDBJ whole genome shotgun (WGS) entry which is preliminary data.</text>
</comment>
<dbReference type="GO" id="GO:0016787">
    <property type="term" value="F:hydrolase activity"/>
    <property type="evidence" value="ECO:0007669"/>
    <property type="project" value="UniProtKB-KW"/>
</dbReference>
<keyword evidence="3" id="KW-0479">Metal-binding</keyword>
<keyword evidence="4" id="KW-0378">Hydrolase</keyword>
<proteinExistence type="inferred from homology"/>
<feature type="non-terminal residue" evidence="6">
    <location>
        <position position="1"/>
    </location>
</feature>
<sequence>SSGGGTEDYPYSWSTPLNRMYPTLIIPDKQSQTVRPVEEVGGVLQDTRISDAAVTKLQEYAQDPQQPFFLAVGFKKPHLPFLFPEQYMDLYPESVDIPLAEHRDVNTNLPPVVWTDFGELRTYDDIAALNLSAANNYRINDTKQYELRRGYAAATSYVDAMVGKVLQALTDNGQDDNTIVVFCSDHGFQLGEDGQWTKHNNYETSVRIPFLVRVPGVTDNNDGFQSIDLFNYTAQDYGTTPSTKEAALNGSVAWKDADWSTINVKELYLHDVNLDGNDVDVEEHLNQVDNPDYRGVVTDLAQKLRDNWFVALQDYHNQK</sequence>
<dbReference type="GO" id="GO:0046872">
    <property type="term" value="F:metal ion binding"/>
    <property type="evidence" value="ECO:0007669"/>
    <property type="project" value="UniProtKB-KW"/>
</dbReference>
<comment type="similarity">
    <text evidence="2">Belongs to the sulfatase family.</text>
</comment>
<dbReference type="PANTHER" id="PTHR45953:SF1">
    <property type="entry name" value="IDURONATE 2-SULFATASE"/>
    <property type="match status" value="1"/>
</dbReference>
<protein>
    <recommendedName>
        <fullName evidence="5">Sulfatase N-terminal domain-containing protein</fullName>
    </recommendedName>
</protein>
<keyword evidence="7" id="KW-1185">Reference proteome</keyword>
<evidence type="ECO:0000313" key="7">
    <source>
        <dbReference type="Proteomes" id="UP001519460"/>
    </source>
</evidence>
<dbReference type="Pfam" id="PF00884">
    <property type="entry name" value="Sulfatase"/>
    <property type="match status" value="1"/>
</dbReference>
<evidence type="ECO:0000256" key="1">
    <source>
        <dbReference type="ARBA" id="ARBA00001913"/>
    </source>
</evidence>
<evidence type="ECO:0000256" key="4">
    <source>
        <dbReference type="ARBA" id="ARBA00022801"/>
    </source>
</evidence>
<comment type="cofactor">
    <cofactor evidence="1">
        <name>Ca(2+)</name>
        <dbReference type="ChEBI" id="CHEBI:29108"/>
    </cofactor>
</comment>
<organism evidence="6 7">
    <name type="scientific">Batillaria attramentaria</name>
    <dbReference type="NCBI Taxonomy" id="370345"/>
    <lineage>
        <taxon>Eukaryota</taxon>
        <taxon>Metazoa</taxon>
        <taxon>Spiralia</taxon>
        <taxon>Lophotrochozoa</taxon>
        <taxon>Mollusca</taxon>
        <taxon>Gastropoda</taxon>
        <taxon>Caenogastropoda</taxon>
        <taxon>Sorbeoconcha</taxon>
        <taxon>Cerithioidea</taxon>
        <taxon>Batillariidae</taxon>
        <taxon>Batillaria</taxon>
    </lineage>
</organism>
<evidence type="ECO:0000256" key="2">
    <source>
        <dbReference type="ARBA" id="ARBA00008779"/>
    </source>
</evidence>
<gene>
    <name evidence="6" type="ORF">BaRGS_00016807</name>
</gene>
<dbReference type="Gene3D" id="3.40.720.10">
    <property type="entry name" value="Alkaline Phosphatase, subunit A"/>
    <property type="match status" value="1"/>
</dbReference>
<dbReference type="Proteomes" id="UP001519460">
    <property type="component" value="Unassembled WGS sequence"/>
</dbReference>
<dbReference type="EMBL" id="JACVVK020000108">
    <property type="protein sequence ID" value="KAK7491961.1"/>
    <property type="molecule type" value="Genomic_DNA"/>
</dbReference>
<evidence type="ECO:0000259" key="5">
    <source>
        <dbReference type="Pfam" id="PF00884"/>
    </source>
</evidence>
<dbReference type="InterPro" id="IPR017850">
    <property type="entry name" value="Alkaline_phosphatase_core_sf"/>
</dbReference>
<dbReference type="AlphaFoldDB" id="A0ABD0KY59"/>
<feature type="domain" description="Sulfatase N-terminal" evidence="5">
    <location>
        <begin position="32"/>
        <end position="226"/>
    </location>
</feature>
<dbReference type="PANTHER" id="PTHR45953">
    <property type="entry name" value="IDURONATE 2-SULFATASE"/>
    <property type="match status" value="1"/>
</dbReference>